<evidence type="ECO:0000256" key="4">
    <source>
        <dbReference type="ARBA" id="ARBA00017099"/>
    </source>
</evidence>
<accession>A0A3S2V519</accession>
<dbReference type="AlphaFoldDB" id="A0A3S2V519"/>
<proteinExistence type="inferred from homology"/>
<dbReference type="InterPro" id="IPR005913">
    <property type="entry name" value="dTDP_dehydrorham_reduct"/>
</dbReference>
<reference evidence="8 9" key="1">
    <citation type="submission" date="2019-01" db="EMBL/GenBank/DDBJ databases">
        <authorList>
            <person name="Chen W.-M."/>
        </authorList>
    </citation>
    <scope>NUCLEOTIDE SEQUENCE [LARGE SCALE GENOMIC DNA]</scope>
    <source>
        <strain evidence="8 9">CCP-18</strain>
    </source>
</reference>
<dbReference type="InterPro" id="IPR036291">
    <property type="entry name" value="NAD(P)-bd_dom_sf"/>
</dbReference>
<dbReference type="UniPathway" id="UPA00124"/>
<dbReference type="GO" id="GO:0019305">
    <property type="term" value="P:dTDP-rhamnose biosynthetic process"/>
    <property type="evidence" value="ECO:0007669"/>
    <property type="project" value="UniProtKB-UniPathway"/>
</dbReference>
<feature type="domain" description="RmlD-like substrate binding" evidence="7">
    <location>
        <begin position="8"/>
        <end position="177"/>
    </location>
</feature>
<dbReference type="OrthoDB" id="9803892at2"/>
<comment type="function">
    <text evidence="6">Catalyzes the reduction of dTDP-6-deoxy-L-lyxo-4-hexulose to yield dTDP-L-rhamnose.</text>
</comment>
<dbReference type="PANTHER" id="PTHR10491">
    <property type="entry name" value="DTDP-4-DEHYDRORHAMNOSE REDUCTASE"/>
    <property type="match status" value="1"/>
</dbReference>
<evidence type="ECO:0000313" key="8">
    <source>
        <dbReference type="EMBL" id="RVT88573.1"/>
    </source>
</evidence>
<evidence type="ECO:0000256" key="2">
    <source>
        <dbReference type="ARBA" id="ARBA00010944"/>
    </source>
</evidence>
<protein>
    <recommendedName>
        <fullName evidence="4 6">dTDP-4-dehydrorhamnose reductase</fullName>
        <ecNumber evidence="3 6">1.1.1.133</ecNumber>
    </recommendedName>
</protein>
<organism evidence="8 9">
    <name type="scientific">Inhella crocodyli</name>
    <dbReference type="NCBI Taxonomy" id="2499851"/>
    <lineage>
        <taxon>Bacteria</taxon>
        <taxon>Pseudomonadati</taxon>
        <taxon>Pseudomonadota</taxon>
        <taxon>Betaproteobacteria</taxon>
        <taxon>Burkholderiales</taxon>
        <taxon>Sphaerotilaceae</taxon>
        <taxon>Inhella</taxon>
    </lineage>
</organism>
<dbReference type="GO" id="GO:0008831">
    <property type="term" value="F:dTDP-4-dehydrorhamnose reductase activity"/>
    <property type="evidence" value="ECO:0007669"/>
    <property type="project" value="UniProtKB-EC"/>
</dbReference>
<dbReference type="Proteomes" id="UP000288587">
    <property type="component" value="Unassembled WGS sequence"/>
</dbReference>
<dbReference type="InterPro" id="IPR029903">
    <property type="entry name" value="RmlD-like-bd"/>
</dbReference>
<sequence>MNASTPTRVLILGASGMLGHTALRYLAAQPELSVVGSVRAPNPGLQALAPRAQLVAGVDVENPDALAALLAQVRPQVVLNAVGVVKQLAAADDPLVALPINALLPHRLARLCELVGARLIHVSTDCVFTGKQGGYREADAPDALDLYGRSKLLGEVDYPHAVTLRTSIIGPELRGGAQGLVGWFLAQQGEVKGFTRAVFSGLPTLELARVIHRHVLPRPALRGVWHVSTAPIDKHALLGLVKQAWQRETLIRPDDALVIDRSLDSSRFRDATGYQPAAWPELVQAMKDFSA</sequence>
<dbReference type="SUPFAM" id="SSF51735">
    <property type="entry name" value="NAD(P)-binding Rossmann-fold domains"/>
    <property type="match status" value="1"/>
</dbReference>
<comment type="pathway">
    <text evidence="1 6">Carbohydrate biosynthesis; dTDP-L-rhamnose biosynthesis.</text>
</comment>
<dbReference type="GO" id="GO:0005829">
    <property type="term" value="C:cytosol"/>
    <property type="evidence" value="ECO:0007669"/>
    <property type="project" value="TreeGrafter"/>
</dbReference>
<name>A0A3S2V519_9BURK</name>
<keyword evidence="6" id="KW-0560">Oxidoreductase</keyword>
<comment type="caution">
    <text evidence="8">The sequence shown here is derived from an EMBL/GenBank/DDBJ whole genome shotgun (WGS) entry which is preliminary data.</text>
</comment>
<comment type="cofactor">
    <cofactor evidence="6">
        <name>Mg(2+)</name>
        <dbReference type="ChEBI" id="CHEBI:18420"/>
    </cofactor>
    <text evidence="6">Binds 1 Mg(2+) ion per monomer.</text>
</comment>
<dbReference type="Gene3D" id="3.40.50.720">
    <property type="entry name" value="NAD(P)-binding Rossmann-like Domain"/>
    <property type="match status" value="1"/>
</dbReference>
<dbReference type="PANTHER" id="PTHR10491:SF4">
    <property type="entry name" value="METHIONINE ADENOSYLTRANSFERASE 2 SUBUNIT BETA"/>
    <property type="match status" value="1"/>
</dbReference>
<evidence type="ECO:0000256" key="6">
    <source>
        <dbReference type="RuleBase" id="RU364082"/>
    </source>
</evidence>
<dbReference type="Pfam" id="PF04321">
    <property type="entry name" value="RmlD_sub_bind"/>
    <property type="match status" value="1"/>
</dbReference>
<evidence type="ECO:0000313" key="9">
    <source>
        <dbReference type="Proteomes" id="UP000288587"/>
    </source>
</evidence>
<keyword evidence="9" id="KW-1185">Reference proteome</keyword>
<dbReference type="CDD" id="cd05254">
    <property type="entry name" value="dTDP_HR_like_SDR_e"/>
    <property type="match status" value="1"/>
</dbReference>
<comment type="similarity">
    <text evidence="2 6">Belongs to the dTDP-4-dehydrorhamnose reductase family.</text>
</comment>
<dbReference type="EMBL" id="SACM01000001">
    <property type="protein sequence ID" value="RVT88573.1"/>
    <property type="molecule type" value="Genomic_DNA"/>
</dbReference>
<comment type="catalytic activity">
    <reaction evidence="5 6">
        <text>dTDP-beta-L-rhamnose + NADP(+) = dTDP-4-dehydro-beta-L-rhamnose + NADPH + H(+)</text>
        <dbReference type="Rhea" id="RHEA:21796"/>
        <dbReference type="ChEBI" id="CHEBI:15378"/>
        <dbReference type="ChEBI" id="CHEBI:57510"/>
        <dbReference type="ChEBI" id="CHEBI:57783"/>
        <dbReference type="ChEBI" id="CHEBI:58349"/>
        <dbReference type="ChEBI" id="CHEBI:62830"/>
        <dbReference type="EC" id="1.1.1.133"/>
    </reaction>
</comment>
<dbReference type="RefSeq" id="WP_127681885.1">
    <property type="nucleotide sequence ID" value="NZ_SACM01000001.1"/>
</dbReference>
<evidence type="ECO:0000256" key="3">
    <source>
        <dbReference type="ARBA" id="ARBA00012929"/>
    </source>
</evidence>
<keyword evidence="6" id="KW-0521">NADP</keyword>
<evidence type="ECO:0000256" key="1">
    <source>
        <dbReference type="ARBA" id="ARBA00004781"/>
    </source>
</evidence>
<evidence type="ECO:0000256" key="5">
    <source>
        <dbReference type="ARBA" id="ARBA00048200"/>
    </source>
</evidence>
<evidence type="ECO:0000259" key="7">
    <source>
        <dbReference type="Pfam" id="PF04321"/>
    </source>
</evidence>
<gene>
    <name evidence="8" type="ORF">EOD73_06290</name>
</gene>
<dbReference type="EC" id="1.1.1.133" evidence="3 6"/>